<dbReference type="Proteomes" id="UP000660611">
    <property type="component" value="Unassembled WGS sequence"/>
</dbReference>
<proteinExistence type="predicted"/>
<dbReference type="EMBL" id="BONQ01000151">
    <property type="protein sequence ID" value="GIG51176.1"/>
    <property type="molecule type" value="Genomic_DNA"/>
</dbReference>
<organism evidence="1 2">
    <name type="scientific">Dactylosporangium siamense</name>
    <dbReference type="NCBI Taxonomy" id="685454"/>
    <lineage>
        <taxon>Bacteria</taxon>
        <taxon>Bacillati</taxon>
        <taxon>Actinomycetota</taxon>
        <taxon>Actinomycetes</taxon>
        <taxon>Micromonosporales</taxon>
        <taxon>Micromonosporaceae</taxon>
        <taxon>Dactylosporangium</taxon>
    </lineage>
</organism>
<evidence type="ECO:0000313" key="1">
    <source>
        <dbReference type="EMBL" id="GIG51176.1"/>
    </source>
</evidence>
<comment type="caution">
    <text evidence="1">The sequence shown here is derived from an EMBL/GenBank/DDBJ whole genome shotgun (WGS) entry which is preliminary data.</text>
</comment>
<gene>
    <name evidence="1" type="ORF">Dsi01nite_092170</name>
</gene>
<sequence length="99" mass="11621">MPDEWQVLADQILELAAFQLDLERGTLKGRCHRFPLVSVVNPVQAVHLLTRRTFGYEGCWRRHFRVPFGCETVRVLRFGVSQKLAQRAVAFEHRYSRPR</sequence>
<name>A0A919UGD5_9ACTN</name>
<protein>
    <submittedName>
        <fullName evidence="1">Uncharacterized protein</fullName>
    </submittedName>
</protein>
<keyword evidence="2" id="KW-1185">Reference proteome</keyword>
<accession>A0A919UGD5</accession>
<reference evidence="1" key="1">
    <citation type="submission" date="2021-01" db="EMBL/GenBank/DDBJ databases">
        <title>Whole genome shotgun sequence of Dactylosporangium siamense NBRC 106093.</title>
        <authorList>
            <person name="Komaki H."/>
            <person name="Tamura T."/>
        </authorList>
    </citation>
    <scope>NUCLEOTIDE SEQUENCE</scope>
    <source>
        <strain evidence="1">NBRC 106093</strain>
    </source>
</reference>
<dbReference type="AlphaFoldDB" id="A0A919UGD5"/>
<evidence type="ECO:0000313" key="2">
    <source>
        <dbReference type="Proteomes" id="UP000660611"/>
    </source>
</evidence>